<dbReference type="PROSITE" id="PS51257">
    <property type="entry name" value="PROKAR_LIPOPROTEIN"/>
    <property type="match status" value="1"/>
</dbReference>
<reference evidence="4 5" key="1">
    <citation type="submission" date="2018-12" db="EMBL/GenBank/DDBJ databases">
        <title>A novel vanA-carrying plasmid in a clinical isolate of Enterococcus avium.</title>
        <authorList>
            <person name="Bernasconi O.J."/>
            <person name="Luzzaro F."/>
            <person name="Endimiani A."/>
        </authorList>
    </citation>
    <scope>NUCLEOTIDE SEQUENCE [LARGE SCALE GENOMIC DNA]</scope>
    <source>
        <strain evidence="4 5">LC0559/18</strain>
    </source>
</reference>
<evidence type="ECO:0000313" key="5">
    <source>
        <dbReference type="Proteomes" id="UP000288388"/>
    </source>
</evidence>
<dbReference type="AlphaFoldDB" id="A0A2N8PRB1"/>
<gene>
    <name evidence="4" type="ORF">EK398_20030</name>
</gene>
<dbReference type="Gene3D" id="2.170.130.30">
    <property type="match status" value="1"/>
</dbReference>
<feature type="signal peptide" evidence="2">
    <location>
        <begin position="1"/>
        <end position="25"/>
    </location>
</feature>
<name>A0A2N8PRB1_ENTAV</name>
<keyword evidence="2" id="KW-0732">Signal</keyword>
<protein>
    <submittedName>
        <fullName evidence="4">DUF4430 domain-containing protein</fullName>
    </submittedName>
</protein>
<evidence type="ECO:0000256" key="1">
    <source>
        <dbReference type="SAM" id="MobiDB-lite"/>
    </source>
</evidence>
<dbReference type="Pfam" id="PF14478">
    <property type="entry name" value="DUF4430"/>
    <property type="match status" value="1"/>
</dbReference>
<comment type="caution">
    <text evidence="4">The sequence shown here is derived from an EMBL/GenBank/DDBJ whole genome shotgun (WGS) entry which is preliminary data.</text>
</comment>
<evidence type="ECO:0000259" key="3">
    <source>
        <dbReference type="Pfam" id="PF14478"/>
    </source>
</evidence>
<evidence type="ECO:0000256" key="2">
    <source>
        <dbReference type="SAM" id="SignalP"/>
    </source>
</evidence>
<proteinExistence type="predicted"/>
<accession>A0A2N8PRB1</accession>
<feature type="region of interest" description="Disordered" evidence="1">
    <location>
        <begin position="24"/>
        <end position="44"/>
    </location>
</feature>
<feature type="compositionally biased region" description="Basic and acidic residues" evidence="1">
    <location>
        <begin position="33"/>
        <end position="44"/>
    </location>
</feature>
<dbReference type="InterPro" id="IPR027954">
    <property type="entry name" value="Transcobalamin-like_C"/>
</dbReference>
<dbReference type="RefSeq" id="WP_049219138.1">
    <property type="nucleotide sequence ID" value="NZ_JAQCOW010000019.1"/>
</dbReference>
<evidence type="ECO:0000313" key="4">
    <source>
        <dbReference type="EMBL" id="RVU92775.1"/>
    </source>
</evidence>
<sequence>MKKRNLFFALFVSLMLFSGCTTKQAESTDSSVAEEKVSSSERSEAKASIILLDGDKELSKKDVSFKEGQSLFDVLKENYSVEDDDGMITSLDGHSQDAKNNKYWVFTINDEQVNSGAKDVTLKKDDRVVFKLEQF</sequence>
<dbReference type="EMBL" id="RYZS01000002">
    <property type="protein sequence ID" value="RVU92775.1"/>
    <property type="molecule type" value="Genomic_DNA"/>
</dbReference>
<feature type="domain" description="Transcobalamin-like C-terminal" evidence="3">
    <location>
        <begin position="68"/>
        <end position="133"/>
    </location>
</feature>
<feature type="chain" id="PRO_5043159611" evidence="2">
    <location>
        <begin position="26"/>
        <end position="135"/>
    </location>
</feature>
<dbReference type="Proteomes" id="UP000288388">
    <property type="component" value="Unassembled WGS sequence"/>
</dbReference>
<organism evidence="4 5">
    <name type="scientific">Enterococcus avium</name>
    <name type="common">Streptococcus avium</name>
    <dbReference type="NCBI Taxonomy" id="33945"/>
    <lineage>
        <taxon>Bacteria</taxon>
        <taxon>Bacillati</taxon>
        <taxon>Bacillota</taxon>
        <taxon>Bacilli</taxon>
        <taxon>Lactobacillales</taxon>
        <taxon>Enterococcaceae</taxon>
        <taxon>Enterococcus</taxon>
    </lineage>
</organism>